<name>A0ABX1UA86_9VIBR</name>
<evidence type="ECO:0000313" key="2">
    <source>
        <dbReference type="Proteomes" id="UP000590068"/>
    </source>
</evidence>
<sequence length="47" mass="5348">MKTVQYPVWVEGTISSELKSEDVYIVDGTSNITMGYSLNATHVKYYE</sequence>
<protein>
    <submittedName>
        <fullName evidence="1">Uncharacterized protein</fullName>
    </submittedName>
</protein>
<dbReference type="RefSeq" id="WP_017030999.1">
    <property type="nucleotide sequence ID" value="NZ_JABBXC010000038.1"/>
</dbReference>
<evidence type="ECO:0000313" key="1">
    <source>
        <dbReference type="EMBL" id="NMR71409.1"/>
    </source>
</evidence>
<gene>
    <name evidence="1" type="ORF">HJ568_15750</name>
</gene>
<comment type="caution">
    <text evidence="1">The sequence shown here is derived from an EMBL/GenBank/DDBJ whole genome shotgun (WGS) entry which is preliminary data.</text>
</comment>
<dbReference type="Proteomes" id="UP000590068">
    <property type="component" value="Unassembled WGS sequence"/>
</dbReference>
<reference evidence="1 2" key="1">
    <citation type="submission" date="2020-04" db="EMBL/GenBank/DDBJ databases">
        <title>WGS-Seq of Vibrio isolated by the O'Toole Lab.</title>
        <authorList>
            <person name="Mckone K.P."/>
            <person name="Whitaker R."/>
            <person name="Sevigney J.L."/>
            <person name="Herring J.B."/>
            <person name="O'Toole G."/>
        </authorList>
    </citation>
    <scope>NUCLEOTIDE SEQUENCE [LARGE SCALE GENOMIC DNA]</scope>
    <source>
        <strain evidence="1 2">BS_02</strain>
    </source>
</reference>
<accession>A0ABX1UA86</accession>
<keyword evidence="2" id="KW-1185">Reference proteome</keyword>
<dbReference type="EMBL" id="JABCJR010000036">
    <property type="protein sequence ID" value="NMR71409.1"/>
    <property type="molecule type" value="Genomic_DNA"/>
</dbReference>
<organism evidence="1 2">
    <name type="scientific">Vibrio breoganii</name>
    <dbReference type="NCBI Taxonomy" id="553239"/>
    <lineage>
        <taxon>Bacteria</taxon>
        <taxon>Pseudomonadati</taxon>
        <taxon>Pseudomonadota</taxon>
        <taxon>Gammaproteobacteria</taxon>
        <taxon>Vibrionales</taxon>
        <taxon>Vibrionaceae</taxon>
        <taxon>Vibrio</taxon>
    </lineage>
</organism>
<proteinExistence type="predicted"/>